<name>A0A1A7QBW7_9PAST</name>
<evidence type="ECO:0008006" key="3">
    <source>
        <dbReference type="Google" id="ProtNLM"/>
    </source>
</evidence>
<dbReference type="AlphaFoldDB" id="A0A1A7QBW7"/>
<proteinExistence type="predicted"/>
<organism evidence="1 2">
    <name type="scientific">Gallibacterium genomosp. 3</name>
    <dbReference type="NCBI Taxonomy" id="505345"/>
    <lineage>
        <taxon>Bacteria</taxon>
        <taxon>Pseudomonadati</taxon>
        <taxon>Pseudomonadota</taxon>
        <taxon>Gammaproteobacteria</taxon>
        <taxon>Pasteurellales</taxon>
        <taxon>Pasteurellaceae</taxon>
        <taxon>Gallibacterium</taxon>
    </lineage>
</organism>
<evidence type="ECO:0000313" key="1">
    <source>
        <dbReference type="EMBL" id="OBX11674.1"/>
    </source>
</evidence>
<dbReference type="EMBL" id="JTJS01000011">
    <property type="protein sequence ID" value="OBX11674.1"/>
    <property type="molecule type" value="Genomic_DNA"/>
</dbReference>
<sequence>GNITYQAKHIETHPTAKLIAGGTFTHTAQGEQVTIPAYHSAGNALNLIAEETISSHGKHLASTQITAQAKQLDFSQSGFLAYQADLTATQNNLVLDQSHLELKNTLHLSTPTHLSSQQANLQAAHIFTTASSLDNRLGTWINRDQQPFNLRLLKGINNQQGQIFTQGSFNLFAQEINNQQGLLFAKGHLTLNSQQTRINNQQGVINTEGQLDLQSGELINDLGLIQSLAAMTIDTHQQRLSNQATKQSSRQQGIISFDKLTVKTDELINQNGFIASHQNQQITATQITNSNGVMQSDNAQHLISLSTLNNTQGQIVASNNLLLDTDDLNNYKGLIVTENGQLTLQGRGQLTNWQGNLLSHGDATISVLGLDNAQQGLISSAANLVIDTHQSLLRNEQGMLFAQQSLYLDSGELNNQQGFIHGQTGITINTHNHTLNNQQTQHQGITSQGDIHLQALSSLNNQQGNLSTKGNLVIQSEQIDNQQGNLVSQQQLTLTGNTLDNRQGTIQAQQNIEITANRGINNQAITTQGSVIQSGATLTLITNQLNNQDTKATTAIPTQGLLGHQLTLSSKQLDNQRGGIYTIDQLSASVAQDIHNQQGEILSLGNVNLQGDSLTLHNQQGIIESGQNLRLVLQQFNDEGNIKSHQDALIELQKDLILTQPFVVAGHLVIKTIGDFINQTQLITGKGLQITAKQIENPINSEFTSPNTQLTANSLTNRGLIDGTQNAIYVNTLNNLGTGRIYGDELAIQANVLNNQPEHSNNEVHTATIAARKNLHLGVGTLTNSDHALILSLGDLTIGGQIDANQRAIGQADFVDNGSATIEALGNGKINTKRLWNHDLHLITGEDHQDQRISEYA</sequence>
<feature type="non-terminal residue" evidence="1">
    <location>
        <position position="1"/>
    </location>
</feature>
<dbReference type="Pfam" id="PF05594">
    <property type="entry name" value="Fil_haemagg"/>
    <property type="match status" value="5"/>
</dbReference>
<protein>
    <recommendedName>
        <fullName evidence="3">Adhesin</fullName>
    </recommendedName>
</protein>
<dbReference type="PATRIC" id="fig|505345.8.peg.260"/>
<comment type="caution">
    <text evidence="1">The sequence shown here is derived from an EMBL/GenBank/DDBJ whole genome shotgun (WGS) entry which is preliminary data.</text>
</comment>
<reference evidence="1 2" key="1">
    <citation type="submission" date="2014-11" db="EMBL/GenBank/DDBJ databases">
        <title>Pan-genome of Gallibacterium spp.</title>
        <authorList>
            <person name="Kudirkiene E."/>
            <person name="Bojesen A.M."/>
        </authorList>
    </citation>
    <scope>NUCLEOTIDE SEQUENCE [LARGE SCALE GENOMIC DNA]</scope>
    <source>
        <strain evidence="1 2">F298</strain>
    </source>
</reference>
<dbReference type="InterPro" id="IPR008619">
    <property type="entry name" value="Filamentous_hemagglutn_rpt"/>
</dbReference>
<dbReference type="NCBIfam" id="TIGR01731">
    <property type="entry name" value="fil_hemag_20aa"/>
    <property type="match status" value="13"/>
</dbReference>
<feature type="non-terminal residue" evidence="1">
    <location>
        <position position="857"/>
    </location>
</feature>
<accession>A0A1A7QBW7</accession>
<dbReference type="Proteomes" id="UP000243168">
    <property type="component" value="Unassembled WGS sequence"/>
</dbReference>
<evidence type="ECO:0000313" key="2">
    <source>
        <dbReference type="Proteomes" id="UP000243168"/>
    </source>
</evidence>
<gene>
    <name evidence="1" type="ORF">QV07_01295</name>
</gene>
<dbReference type="InterPro" id="IPR010069">
    <property type="entry name" value="CdiA_FHA1_rpt"/>
</dbReference>